<name>A0A1J4L1D3_9EUKA</name>
<keyword evidence="2" id="KW-1185">Reference proteome</keyword>
<evidence type="ECO:0000313" key="2">
    <source>
        <dbReference type="Proteomes" id="UP000179807"/>
    </source>
</evidence>
<dbReference type="GeneID" id="94831407"/>
<dbReference type="AlphaFoldDB" id="A0A1J4L1D3"/>
<proteinExistence type="predicted"/>
<dbReference type="EMBL" id="MLAK01000024">
    <property type="protein sequence ID" value="OHT17226.1"/>
    <property type="molecule type" value="Genomic_DNA"/>
</dbReference>
<comment type="caution">
    <text evidence="1">The sequence shown here is derived from an EMBL/GenBank/DDBJ whole genome shotgun (WGS) entry which is preliminary data.</text>
</comment>
<gene>
    <name evidence="1" type="ORF">TRFO_12557</name>
</gene>
<reference evidence="1" key="1">
    <citation type="submission" date="2016-10" db="EMBL/GenBank/DDBJ databases">
        <authorList>
            <person name="Benchimol M."/>
            <person name="Almeida L.G."/>
            <person name="Vasconcelos A.T."/>
            <person name="Perreira-Neves A."/>
            <person name="Rosa I.A."/>
            <person name="Tasca T."/>
            <person name="Bogo M.R."/>
            <person name="de Souza W."/>
        </authorList>
    </citation>
    <scope>NUCLEOTIDE SEQUENCE [LARGE SCALE GENOMIC DNA]</scope>
    <source>
        <strain evidence="1">K</strain>
    </source>
</reference>
<organism evidence="1 2">
    <name type="scientific">Tritrichomonas foetus</name>
    <dbReference type="NCBI Taxonomy" id="1144522"/>
    <lineage>
        <taxon>Eukaryota</taxon>
        <taxon>Metamonada</taxon>
        <taxon>Parabasalia</taxon>
        <taxon>Tritrichomonadida</taxon>
        <taxon>Tritrichomonadidae</taxon>
        <taxon>Tritrichomonas</taxon>
    </lineage>
</organism>
<dbReference type="VEuPathDB" id="TrichDB:TRFO_12557"/>
<dbReference type="InterPro" id="IPR008979">
    <property type="entry name" value="Galactose-bd-like_sf"/>
</dbReference>
<dbReference type="SUPFAM" id="SSF49785">
    <property type="entry name" value="Galactose-binding domain-like"/>
    <property type="match status" value="1"/>
</dbReference>
<protein>
    <submittedName>
        <fullName evidence="1">Uncharacterized protein</fullName>
    </submittedName>
</protein>
<accession>A0A1J4L1D3</accession>
<evidence type="ECO:0000313" key="1">
    <source>
        <dbReference type="EMBL" id="OHT17226.1"/>
    </source>
</evidence>
<dbReference type="RefSeq" id="XP_068370362.1">
    <property type="nucleotide sequence ID" value="XM_068496703.1"/>
</dbReference>
<dbReference type="Proteomes" id="UP000179807">
    <property type="component" value="Unassembled WGS sequence"/>
</dbReference>
<sequence>MKKLDVSILKLILTHDSLQISDEDLLYLQICEFGEGYEELFECIKFENLSSTKISEFLNQYNFGIITNQIWHSLIRRLELPVSPVNDCHRFYPDIYDYLINKYIKSLDSIVLHGRKNFVSSSNSHSDIYNIIFPDNETFVSFVLLKSKPQWIEFNFFNRSVIIRKILLIHQSTTGVELSLSGSNDEKNYFLIDVLKNPMKRDQWYEYQLPKSRTKYKFIRLNFERNDNLERFECLGSGDESSSSSGQKSQKNYQKYEITKCRLMGLIK</sequence>